<dbReference type="Proteomes" id="UP000647235">
    <property type="component" value="Unassembled WGS sequence"/>
</dbReference>
<sequence length="128" mass="14280">MEELVINGQTYEFKFGIGFLRDMNKMIAVPVKEVPGMKKDVGFNYYAAEMLGGDVEALVMILNTANKGQNPRITPAALEAYVEDPDTDIDELFDKVKDFLLGANVTKKATKFLVEQVEKELAEAETQN</sequence>
<dbReference type="EMBL" id="JACOOY010000001">
    <property type="protein sequence ID" value="MBC5663888.1"/>
    <property type="molecule type" value="Genomic_DNA"/>
</dbReference>
<proteinExistence type="predicted"/>
<keyword evidence="2" id="KW-1185">Reference proteome</keyword>
<protein>
    <recommendedName>
        <fullName evidence="3">Phage protein</fullName>
    </recommendedName>
</protein>
<comment type="caution">
    <text evidence="1">The sequence shown here is derived from an EMBL/GenBank/DDBJ whole genome shotgun (WGS) entry which is preliminary data.</text>
</comment>
<dbReference type="Pfam" id="PF12363">
    <property type="entry name" value="Phage_TAC_12"/>
    <property type="match status" value="1"/>
</dbReference>
<evidence type="ECO:0000313" key="2">
    <source>
        <dbReference type="Proteomes" id="UP000647235"/>
    </source>
</evidence>
<name>A0ABR7ERB0_9FIRM</name>
<gene>
    <name evidence="1" type="ORF">H8S07_01115</name>
</gene>
<evidence type="ECO:0000313" key="1">
    <source>
        <dbReference type="EMBL" id="MBC5663888.1"/>
    </source>
</evidence>
<dbReference type="InterPro" id="IPR024410">
    <property type="entry name" value="Phage_TAC_12"/>
</dbReference>
<dbReference type="SUPFAM" id="SSF47364">
    <property type="entry name" value="Domain of the SRP/SRP receptor G-proteins"/>
    <property type="match status" value="1"/>
</dbReference>
<organism evidence="1 2">
    <name type="scientific">Dorea hominis</name>
    <dbReference type="NCBI Taxonomy" id="2763040"/>
    <lineage>
        <taxon>Bacteria</taxon>
        <taxon>Bacillati</taxon>
        <taxon>Bacillota</taxon>
        <taxon>Clostridia</taxon>
        <taxon>Lachnospirales</taxon>
        <taxon>Lachnospiraceae</taxon>
        <taxon>Dorea</taxon>
    </lineage>
</organism>
<evidence type="ECO:0008006" key="3">
    <source>
        <dbReference type="Google" id="ProtNLM"/>
    </source>
</evidence>
<accession>A0ABR7ERB0</accession>
<reference evidence="1 2" key="1">
    <citation type="submission" date="2020-08" db="EMBL/GenBank/DDBJ databases">
        <title>Genome public.</title>
        <authorList>
            <person name="Liu C."/>
            <person name="Sun Q."/>
        </authorList>
    </citation>
    <scope>NUCLEOTIDE SEQUENCE [LARGE SCALE GENOMIC DNA]</scope>
    <source>
        <strain evidence="1 2">NSJ-36</strain>
    </source>
</reference>
<dbReference type="RefSeq" id="WP_186855242.1">
    <property type="nucleotide sequence ID" value="NZ_JACOOY010000001.1"/>
</dbReference>
<dbReference type="InterPro" id="IPR036225">
    <property type="entry name" value="SRP/SRP_N"/>
</dbReference>